<reference evidence="3" key="1">
    <citation type="journal article" date="2015" name="J. Biotechnol.">
        <title>The structure of the Cyberlindnera jadinii genome and its relation to Candida utilis analyzed by the occurrence of single nucleotide polymorphisms.</title>
        <authorList>
            <person name="Rupp O."/>
            <person name="Brinkrolf K."/>
            <person name="Buerth C."/>
            <person name="Kunigo M."/>
            <person name="Schneider J."/>
            <person name="Jaenicke S."/>
            <person name="Goesmann A."/>
            <person name="Puehler A."/>
            <person name="Jaeger K.-E."/>
            <person name="Ernst J.F."/>
        </authorList>
    </citation>
    <scope>NUCLEOTIDE SEQUENCE [LARGE SCALE GENOMIC DNA]</scope>
    <source>
        <strain evidence="3">ATCC 18201 / CBS 1600 / BCRC 20928 / JCM 3617 / NBRC 0987 / NRRL Y-1542</strain>
    </source>
</reference>
<dbReference type="PANTHER" id="PTHR47829">
    <property type="entry name" value="HYDROLASE, PUTATIVE (AFU_ORTHOLOGUE AFUA_1G12880)-RELATED"/>
    <property type="match status" value="1"/>
</dbReference>
<protein>
    <recommendedName>
        <fullName evidence="1">Aminoglycoside phosphotransferase domain-containing protein</fullName>
    </recommendedName>
</protein>
<dbReference type="CDD" id="cd05154">
    <property type="entry name" value="ACAD10_11_N-like"/>
    <property type="match status" value="1"/>
</dbReference>
<dbReference type="SUPFAM" id="SSF56112">
    <property type="entry name" value="Protein kinase-like (PK-like)"/>
    <property type="match status" value="1"/>
</dbReference>
<dbReference type="InterPro" id="IPR052898">
    <property type="entry name" value="ACAD10-like"/>
</dbReference>
<proteinExistence type="predicted"/>
<dbReference type="EMBL" id="CDQK01000003">
    <property type="protein sequence ID" value="CEP22616.1"/>
    <property type="molecule type" value="Genomic_DNA"/>
</dbReference>
<dbReference type="AlphaFoldDB" id="A0A0H5C3W4"/>
<name>A0A0H5C3W4_CYBJN</name>
<feature type="domain" description="Aminoglycoside phosphotransferase" evidence="1">
    <location>
        <begin position="54"/>
        <end position="298"/>
    </location>
</feature>
<dbReference type="InterPro" id="IPR041726">
    <property type="entry name" value="ACAD10_11_N"/>
</dbReference>
<organism evidence="2 3">
    <name type="scientific">Cyberlindnera jadinii (strain ATCC 18201 / CBS 1600 / BCRC 20928 / JCM 3617 / NBRC 0987 / NRRL Y-1542)</name>
    <name type="common">Torula yeast</name>
    <name type="synonym">Candida utilis</name>
    <dbReference type="NCBI Taxonomy" id="983966"/>
    <lineage>
        <taxon>Eukaryota</taxon>
        <taxon>Fungi</taxon>
        <taxon>Dikarya</taxon>
        <taxon>Ascomycota</taxon>
        <taxon>Saccharomycotina</taxon>
        <taxon>Saccharomycetes</taxon>
        <taxon>Phaffomycetales</taxon>
        <taxon>Phaffomycetaceae</taxon>
        <taxon>Cyberlindnera</taxon>
    </lineage>
</organism>
<dbReference type="Pfam" id="PF01636">
    <property type="entry name" value="APH"/>
    <property type="match status" value="1"/>
</dbReference>
<evidence type="ECO:0000313" key="3">
    <source>
        <dbReference type="Proteomes" id="UP000038830"/>
    </source>
</evidence>
<gene>
    <name evidence="2" type="ORF">BN1211_3015</name>
</gene>
<dbReference type="Gene3D" id="3.30.200.20">
    <property type="entry name" value="Phosphorylase Kinase, domain 1"/>
    <property type="match status" value="1"/>
</dbReference>
<dbReference type="Proteomes" id="UP000038830">
    <property type="component" value="Unassembled WGS sequence"/>
</dbReference>
<sequence length="395" mass="44430">MAQVVDTEQDIGPVRSPLDTSALDRLLSNNSTPPRGVHLGYGTAWSPLRAPLSIEQFKFGQSNPTYLLTDADGKKAVLRKKPSSNAKLISKTAHAIEREFYMLDAILKTSGSSVPIARPYFLCEDEQYVGAVFYVMEFVKGRIFHDPSLSVLKDEADRDAIWHSVVDVALAIHSVNAERLFDELPEKHFRKPASRSKQSSAGYFARQVKSLSKIQQLQSETVKPIPHFDELSQWLLKYGPEDPPHSTLIHGDFKIDNLVFHPTEPRVIAVLDWELCTMGHPLFDLSNLLQPFMMTPEMNLAFSKFDIKQDPELVSKVLGLYRSGLRKSPVAWRWDPEQYWKAGTVFGLYRVGVICQGIAQRVEKGIASSAQAKQTSLLFPLVGEFAYKLIKVSKL</sequence>
<dbReference type="Gene3D" id="3.90.1200.10">
    <property type="match status" value="1"/>
</dbReference>
<dbReference type="InterPro" id="IPR011009">
    <property type="entry name" value="Kinase-like_dom_sf"/>
</dbReference>
<evidence type="ECO:0000313" key="2">
    <source>
        <dbReference type="EMBL" id="CEP22616.1"/>
    </source>
</evidence>
<accession>A0A0H5C3W4</accession>
<dbReference type="InterPro" id="IPR002575">
    <property type="entry name" value="Aminoglycoside_PTrfase"/>
</dbReference>
<dbReference type="PANTHER" id="PTHR47829:SF1">
    <property type="entry name" value="HAD FAMILY PHOSPHATASE"/>
    <property type="match status" value="1"/>
</dbReference>
<evidence type="ECO:0000259" key="1">
    <source>
        <dbReference type="Pfam" id="PF01636"/>
    </source>
</evidence>